<dbReference type="InterPro" id="IPR019888">
    <property type="entry name" value="Tscrpt_reg_AsnC-like"/>
</dbReference>
<dbReference type="GeneID" id="92751729"/>
<accession>A0ABV2P309</accession>
<evidence type="ECO:0000256" key="3">
    <source>
        <dbReference type="ARBA" id="ARBA00023163"/>
    </source>
</evidence>
<keyword evidence="1" id="KW-0805">Transcription regulation</keyword>
<comment type="caution">
    <text evidence="6">The sequence shown here is derived from an EMBL/GenBank/DDBJ whole genome shotgun (WGS) entry which is preliminary data.</text>
</comment>
<dbReference type="SUPFAM" id="SSF46785">
    <property type="entry name" value="Winged helix' DNA-binding domain"/>
    <property type="match status" value="1"/>
</dbReference>
<dbReference type="InterPro" id="IPR000485">
    <property type="entry name" value="AsnC-type_HTH_dom"/>
</dbReference>
<dbReference type="PANTHER" id="PTHR30154:SF34">
    <property type="entry name" value="TRANSCRIPTIONAL REGULATOR AZLB"/>
    <property type="match status" value="1"/>
</dbReference>
<feature type="domain" description="HTH asnC-type" evidence="5">
    <location>
        <begin position="6"/>
        <end position="47"/>
    </location>
</feature>
<evidence type="ECO:0000259" key="5">
    <source>
        <dbReference type="Pfam" id="PF13404"/>
    </source>
</evidence>
<dbReference type="Pfam" id="PF01037">
    <property type="entry name" value="AsnC_trans_reg"/>
    <property type="match status" value="1"/>
</dbReference>
<evidence type="ECO:0000256" key="1">
    <source>
        <dbReference type="ARBA" id="ARBA00023015"/>
    </source>
</evidence>
<keyword evidence="2 6" id="KW-0238">DNA-binding</keyword>
<dbReference type="Gene3D" id="1.10.10.10">
    <property type="entry name" value="Winged helix-like DNA-binding domain superfamily/Winged helix DNA-binding domain"/>
    <property type="match status" value="1"/>
</dbReference>
<dbReference type="Gene3D" id="3.30.70.920">
    <property type="match status" value="2"/>
</dbReference>
<dbReference type="EMBL" id="JBEPSN010000001">
    <property type="protein sequence ID" value="MET4539009.1"/>
    <property type="molecule type" value="Genomic_DNA"/>
</dbReference>
<proteinExistence type="predicted"/>
<keyword evidence="7" id="KW-1185">Reference proteome</keyword>
<protein>
    <submittedName>
        <fullName evidence="6">DNA-binding Lrp family transcriptional regulator</fullName>
    </submittedName>
</protein>
<sequence length="327" mass="36288">MQDYDLDERDLRLLHALQIRPRAPWAALAPIVGADAGTLSRRWAALKDAGLAWVTSYPGLGTKYSGAIVEIDCAPASILRATEELAGDPEVLTIDQTAGGRDLVVTLLCATEAHLSHFLLERLCTVEGIRSTRTHRSIKLLTDAKQWRLRSLQGDEARLLERNLPEPASTGRGITADHEKHLAALLKADGRTSIAKISGVLDISPAKARNAVATVIADDRLALRLEVARSYTPWPVCVWYFMRVPATKVEVVARRLSGLEEVRIVTTTGGIYSIIMSVWLRRVEDMTVLERQLGERLPFAEIMDRSIVLRTPKHMGHRLDPSGKRMR</sequence>
<reference evidence="6 7" key="1">
    <citation type="submission" date="2024-06" db="EMBL/GenBank/DDBJ databases">
        <title>Sorghum-associated microbial communities from plants grown in Nebraska, USA.</title>
        <authorList>
            <person name="Schachtman D."/>
        </authorList>
    </citation>
    <scope>NUCLEOTIDE SEQUENCE [LARGE SCALE GENOMIC DNA]</scope>
    <source>
        <strain evidence="6 7">3552</strain>
    </source>
</reference>
<dbReference type="InterPro" id="IPR019887">
    <property type="entry name" value="Tscrpt_reg_AsnC/Lrp_C"/>
</dbReference>
<dbReference type="InterPro" id="IPR036390">
    <property type="entry name" value="WH_DNA-bd_sf"/>
</dbReference>
<keyword evidence="3" id="KW-0804">Transcription</keyword>
<dbReference type="Proteomes" id="UP001549307">
    <property type="component" value="Unassembled WGS sequence"/>
</dbReference>
<dbReference type="SMART" id="SM00344">
    <property type="entry name" value="HTH_ASNC"/>
    <property type="match status" value="1"/>
</dbReference>
<dbReference type="PANTHER" id="PTHR30154">
    <property type="entry name" value="LEUCINE-RESPONSIVE REGULATORY PROTEIN"/>
    <property type="match status" value="1"/>
</dbReference>
<dbReference type="Pfam" id="PF13404">
    <property type="entry name" value="HTH_AsnC-type"/>
    <property type="match status" value="1"/>
</dbReference>
<evidence type="ECO:0000259" key="4">
    <source>
        <dbReference type="Pfam" id="PF01037"/>
    </source>
</evidence>
<feature type="domain" description="Transcription regulator AsnC/Lrp ligand binding" evidence="4">
    <location>
        <begin position="69"/>
        <end position="138"/>
    </location>
</feature>
<name>A0ABV2P309_9MICC</name>
<evidence type="ECO:0000256" key="2">
    <source>
        <dbReference type="ARBA" id="ARBA00023125"/>
    </source>
</evidence>
<dbReference type="RefSeq" id="WP_354226859.1">
    <property type="nucleotide sequence ID" value="NZ_JBEPSN010000001.1"/>
</dbReference>
<dbReference type="InterPro" id="IPR011008">
    <property type="entry name" value="Dimeric_a/b-barrel"/>
</dbReference>
<organism evidence="6 7">
    <name type="scientific">Arthrobacter bambusae</name>
    <dbReference type="NCBI Taxonomy" id="1338426"/>
    <lineage>
        <taxon>Bacteria</taxon>
        <taxon>Bacillati</taxon>
        <taxon>Actinomycetota</taxon>
        <taxon>Actinomycetes</taxon>
        <taxon>Micrococcales</taxon>
        <taxon>Micrococcaceae</taxon>
        <taxon>Arthrobacter</taxon>
    </lineage>
</organism>
<evidence type="ECO:0000313" key="7">
    <source>
        <dbReference type="Proteomes" id="UP001549307"/>
    </source>
</evidence>
<dbReference type="GO" id="GO:0003677">
    <property type="term" value="F:DNA binding"/>
    <property type="evidence" value="ECO:0007669"/>
    <property type="project" value="UniProtKB-KW"/>
</dbReference>
<evidence type="ECO:0000313" key="6">
    <source>
        <dbReference type="EMBL" id="MET4539009.1"/>
    </source>
</evidence>
<dbReference type="SUPFAM" id="SSF54909">
    <property type="entry name" value="Dimeric alpha+beta barrel"/>
    <property type="match status" value="1"/>
</dbReference>
<gene>
    <name evidence="6" type="ORF">ABIE37_000764</name>
</gene>
<dbReference type="InterPro" id="IPR036388">
    <property type="entry name" value="WH-like_DNA-bd_sf"/>
</dbReference>